<dbReference type="RefSeq" id="WP_122916356.1">
    <property type="nucleotide sequence ID" value="NZ_RHHQ01000004.1"/>
</dbReference>
<dbReference type="Pfam" id="PF00082">
    <property type="entry name" value="Peptidase_S8"/>
    <property type="match status" value="1"/>
</dbReference>
<feature type="domain" description="Peptidase S8/S53" evidence="7">
    <location>
        <begin position="207"/>
        <end position="501"/>
    </location>
</feature>
<dbReference type="GO" id="GO:0004252">
    <property type="term" value="F:serine-type endopeptidase activity"/>
    <property type="evidence" value="ECO:0007669"/>
    <property type="project" value="UniProtKB-UniRule"/>
</dbReference>
<evidence type="ECO:0000256" key="2">
    <source>
        <dbReference type="ARBA" id="ARBA00022670"/>
    </source>
</evidence>
<evidence type="ECO:0000313" key="9">
    <source>
        <dbReference type="Proteomes" id="UP000271031"/>
    </source>
</evidence>
<dbReference type="EMBL" id="RHHQ01000004">
    <property type="protein sequence ID" value="RNB91693.1"/>
    <property type="molecule type" value="Genomic_DNA"/>
</dbReference>
<dbReference type="InterPro" id="IPR008979">
    <property type="entry name" value="Galactose-bd-like_sf"/>
</dbReference>
<evidence type="ECO:0000256" key="5">
    <source>
        <dbReference type="PROSITE-ProRule" id="PRU01240"/>
    </source>
</evidence>
<keyword evidence="2 5" id="KW-0645">Protease</keyword>
<dbReference type="GO" id="GO:0006508">
    <property type="term" value="P:proteolysis"/>
    <property type="evidence" value="ECO:0007669"/>
    <property type="project" value="UniProtKB-KW"/>
</dbReference>
<reference evidence="8 9" key="1">
    <citation type="submission" date="2018-10" db="EMBL/GenBank/DDBJ databases">
        <title>Phylogenomics of Brevibacillus.</title>
        <authorList>
            <person name="Dunlap C."/>
        </authorList>
    </citation>
    <scope>NUCLEOTIDE SEQUENCE [LARGE SCALE GENOMIC DNA]</scope>
    <source>
        <strain evidence="8 9">JCM 15716</strain>
    </source>
</reference>
<dbReference type="AlphaFoldDB" id="A0A3M8DU27"/>
<dbReference type="PROSITE" id="PS51892">
    <property type="entry name" value="SUBTILASE"/>
    <property type="match status" value="1"/>
</dbReference>
<dbReference type="SUPFAM" id="SSF52743">
    <property type="entry name" value="Subtilisin-like"/>
    <property type="match status" value="1"/>
</dbReference>
<feature type="chain" id="PRO_5039126307" evidence="6">
    <location>
        <begin position="27"/>
        <end position="744"/>
    </location>
</feature>
<organism evidence="8 9">
    <name type="scientific">Brevibacillus fluminis</name>
    <dbReference type="NCBI Taxonomy" id="511487"/>
    <lineage>
        <taxon>Bacteria</taxon>
        <taxon>Bacillati</taxon>
        <taxon>Bacillota</taxon>
        <taxon>Bacilli</taxon>
        <taxon>Bacillales</taxon>
        <taxon>Paenibacillaceae</taxon>
        <taxon>Brevibacillus</taxon>
    </lineage>
</organism>
<name>A0A3M8DU27_9BACL</name>
<dbReference type="PROSITE" id="PS00137">
    <property type="entry name" value="SUBTILASE_HIS"/>
    <property type="match status" value="1"/>
</dbReference>
<evidence type="ECO:0000256" key="1">
    <source>
        <dbReference type="ARBA" id="ARBA00011073"/>
    </source>
</evidence>
<dbReference type="Gene3D" id="3.40.50.200">
    <property type="entry name" value="Peptidase S8/S53 domain"/>
    <property type="match status" value="1"/>
</dbReference>
<feature type="active site" description="Charge relay system" evidence="5">
    <location>
        <position position="450"/>
    </location>
</feature>
<evidence type="ECO:0000256" key="4">
    <source>
        <dbReference type="ARBA" id="ARBA00022825"/>
    </source>
</evidence>
<dbReference type="PANTHER" id="PTHR43399:SF4">
    <property type="entry name" value="CELL WALL-ASSOCIATED PROTEASE"/>
    <property type="match status" value="1"/>
</dbReference>
<dbReference type="InterPro" id="IPR036852">
    <property type="entry name" value="Peptidase_S8/S53_dom_sf"/>
</dbReference>
<dbReference type="PANTHER" id="PTHR43399">
    <property type="entry name" value="SUBTILISIN-RELATED"/>
    <property type="match status" value="1"/>
</dbReference>
<accession>A0A3M8DU27</accession>
<dbReference type="SUPFAM" id="SSF49785">
    <property type="entry name" value="Galactose-binding domain-like"/>
    <property type="match status" value="1"/>
</dbReference>
<dbReference type="InterPro" id="IPR022398">
    <property type="entry name" value="Peptidase_S8_His-AS"/>
</dbReference>
<feature type="signal peptide" evidence="6">
    <location>
        <begin position="1"/>
        <end position="26"/>
    </location>
</feature>
<evidence type="ECO:0000256" key="6">
    <source>
        <dbReference type="SAM" id="SignalP"/>
    </source>
</evidence>
<dbReference type="PRINTS" id="PR00723">
    <property type="entry name" value="SUBTILISIN"/>
</dbReference>
<feature type="active site" description="Charge relay system" evidence="5">
    <location>
        <position position="253"/>
    </location>
</feature>
<keyword evidence="4 5" id="KW-0720">Serine protease</keyword>
<dbReference type="OrthoDB" id="9798386at2"/>
<keyword evidence="9" id="KW-1185">Reference proteome</keyword>
<feature type="active site" description="Charge relay system" evidence="5">
    <location>
        <position position="216"/>
    </location>
</feature>
<comment type="similarity">
    <text evidence="1 5">Belongs to the peptidase S8 family.</text>
</comment>
<dbReference type="InterPro" id="IPR051048">
    <property type="entry name" value="Peptidase_S8/S53_subtilisin"/>
</dbReference>
<dbReference type="Proteomes" id="UP000271031">
    <property type="component" value="Unassembled WGS sequence"/>
</dbReference>
<protein>
    <submittedName>
        <fullName evidence="8">Peptidase S8</fullName>
    </submittedName>
</protein>
<dbReference type="Gene3D" id="2.60.120.380">
    <property type="match status" value="2"/>
</dbReference>
<evidence type="ECO:0000259" key="7">
    <source>
        <dbReference type="Pfam" id="PF00082"/>
    </source>
</evidence>
<keyword evidence="3 5" id="KW-0378">Hydrolase</keyword>
<dbReference type="InterPro" id="IPR000209">
    <property type="entry name" value="Peptidase_S8/S53_dom"/>
</dbReference>
<evidence type="ECO:0000313" key="8">
    <source>
        <dbReference type="EMBL" id="RNB91693.1"/>
    </source>
</evidence>
<keyword evidence="6" id="KW-0732">Signal</keyword>
<evidence type="ECO:0000256" key="3">
    <source>
        <dbReference type="ARBA" id="ARBA00022801"/>
    </source>
</evidence>
<comment type="caution">
    <text evidence="8">The sequence shown here is derived from an EMBL/GenBank/DDBJ whole genome shotgun (WGS) entry which is preliminary data.</text>
</comment>
<proteinExistence type="inferred from homology"/>
<dbReference type="InterPro" id="IPR015500">
    <property type="entry name" value="Peptidase_S8_subtilisin-rel"/>
</dbReference>
<dbReference type="InterPro" id="IPR034058">
    <property type="entry name" value="TagA/B/C/D_pept_dom"/>
</dbReference>
<sequence length="744" mass="79405">MKTKWHAALSSSVAIALLFAAMPTFASGTTLEDFTGKELSLRNKNTELAQPHVLRTAAVKSRLVIIQMAGPVQTEWKDELALDGVLLGDYVPDYSFVAKLSEDTDQSKLKQYSFVKRIVPYRQSYKISQELLDAINRDGSATVAIHGLQAEMGRKITTETITKRDLAGYLASDDVVAIVPASKRVPLNNVASGIIHADKLADTGHTGANQIVGVIDTGIDSGKKATLHPDLRGQVKELIAVSRKGDASDPNGHGTHVAGSIVGTGAASDGKVKGMAPDAKLIFHSVLDEGDSLAIDDDNLTAMLTEAYDDGARIHSDSWGEDHGSGEYYSDAQDMDRFVWEHPDMAILVAAGNDGSDEGTISSPATAKNVIAVGASESVRLALKDRSADNPDDIAYFSSRGPTIDGRIKPDVVAPGSMILSLRSQLAAEGEASADQGIDPNLYTYMSGTSMATPILAGGVAQIRQFLQENGTSDPSAALIKAMVINGADDLNQDTMAQGFGRANLRAAIGTSYIDEQTDGLQTGNKRTYTVQVTNTDQPLIATLAWTDAPGSVTALDQLVNNLDLTIDTPGGEIYRGNDREAPYDDEADETNNVERVIIPHPVKGTYSITVDGVNIPKGPQHYALVSNATIGENQTGSDLKKETHTGTVRTGSLETKVKEYAIKTGAAGTISLSLNWKSEANLHLYLIDSKGKTVAKATNRKGKPKTISYTGKKAATYTVQVRVLSGEADYTIELKYPKKQVNK</sequence>
<gene>
    <name evidence="8" type="ORF">EDM56_02750</name>
</gene>
<dbReference type="CDD" id="cd04842">
    <property type="entry name" value="Peptidases_S8_Kp43_protease"/>
    <property type="match status" value="1"/>
</dbReference>